<feature type="domain" description="SWIM-type" evidence="3">
    <location>
        <begin position="21"/>
        <end position="56"/>
    </location>
</feature>
<sequence length="176" mass="20067">MATDKWVNRWPVPRSDGKGNWIVAVDKDGNWGCSCPVWKFGRKECKHIGAIKSGEYDVPATAKAEYRLAKVLKPKYDAGTNTLLVPLIAIPDTRMMEATIVYYMLNHGYSMAEIRQMRHLPKEWTKDAVVDYVREHGEAEYPPDWYPKPESMSLARTAGRVGRKKRKPSTSLKGVR</sequence>
<evidence type="ECO:0000313" key="5">
    <source>
        <dbReference type="Proteomes" id="UP001196980"/>
    </source>
</evidence>
<organism evidence="4 5">
    <name type="scientific">Candidatus Magnetobacterium casense</name>
    <dbReference type="NCBI Taxonomy" id="1455061"/>
    <lineage>
        <taxon>Bacteria</taxon>
        <taxon>Pseudomonadati</taxon>
        <taxon>Nitrospirota</taxon>
        <taxon>Thermodesulfovibrionia</taxon>
        <taxon>Thermodesulfovibrionales</taxon>
        <taxon>Candidatus Magnetobacteriaceae</taxon>
        <taxon>Candidatus Magnetobacterium</taxon>
    </lineage>
</organism>
<dbReference type="Proteomes" id="UP001196980">
    <property type="component" value="Unassembled WGS sequence"/>
</dbReference>
<accession>A0ABS6S460</accession>
<dbReference type="EMBL" id="JABXWD010000703">
    <property type="protein sequence ID" value="MBV6343626.1"/>
    <property type="molecule type" value="Genomic_DNA"/>
</dbReference>
<keyword evidence="5" id="KW-1185">Reference proteome</keyword>
<proteinExistence type="predicted"/>
<keyword evidence="1" id="KW-0862">Zinc</keyword>
<evidence type="ECO:0000259" key="3">
    <source>
        <dbReference type="PROSITE" id="PS50966"/>
    </source>
</evidence>
<keyword evidence="1" id="KW-0479">Metal-binding</keyword>
<gene>
    <name evidence="4" type="ORF">HWQ67_18830</name>
</gene>
<evidence type="ECO:0000256" key="1">
    <source>
        <dbReference type="PROSITE-ProRule" id="PRU00325"/>
    </source>
</evidence>
<comment type="caution">
    <text evidence="4">The sequence shown here is derived from an EMBL/GenBank/DDBJ whole genome shotgun (WGS) entry which is preliminary data.</text>
</comment>
<reference evidence="4 5" key="1">
    <citation type="journal article" date="2020" name="J Geophys Res Biogeosci">
        <title>Magnetotaxis as an Adaptation to Enable Bacterial Shuttling of Microbial Sulfur and Sulfur Cycling Across Aquatic Oxic#Anoxic Interfaces.</title>
        <authorList>
            <person name="Li J."/>
            <person name="Liu P."/>
            <person name="Wang J."/>
            <person name="Roberts A.P."/>
            <person name="Pan Y."/>
        </authorList>
    </citation>
    <scope>NUCLEOTIDE SEQUENCE [LARGE SCALE GENOMIC DNA]</scope>
    <source>
        <strain evidence="4 5">MYR-1_YQ</strain>
    </source>
</reference>
<dbReference type="Pfam" id="PF04434">
    <property type="entry name" value="SWIM"/>
    <property type="match status" value="1"/>
</dbReference>
<keyword evidence="1" id="KW-0863">Zinc-finger</keyword>
<name>A0ABS6S460_9BACT</name>
<dbReference type="PROSITE" id="PS50966">
    <property type="entry name" value="ZF_SWIM"/>
    <property type="match status" value="1"/>
</dbReference>
<dbReference type="InterPro" id="IPR007527">
    <property type="entry name" value="Znf_SWIM"/>
</dbReference>
<protein>
    <submittedName>
        <fullName evidence="4">SWIM zinc finger family protein</fullName>
    </submittedName>
</protein>
<feature type="region of interest" description="Disordered" evidence="2">
    <location>
        <begin position="148"/>
        <end position="176"/>
    </location>
</feature>
<evidence type="ECO:0000256" key="2">
    <source>
        <dbReference type="SAM" id="MobiDB-lite"/>
    </source>
</evidence>
<evidence type="ECO:0000313" key="4">
    <source>
        <dbReference type="EMBL" id="MBV6343626.1"/>
    </source>
</evidence>